<proteinExistence type="inferred from homology"/>
<comment type="caution">
    <text evidence="9">The sequence shown here is derived from an EMBL/GenBank/DDBJ whole genome shotgun (WGS) entry which is preliminary data.</text>
</comment>
<feature type="domain" description="Orotidine 5'-phosphate decarboxylase" evidence="8">
    <location>
        <begin position="17"/>
        <end position="237"/>
    </location>
</feature>
<evidence type="ECO:0000256" key="3">
    <source>
        <dbReference type="ARBA" id="ARBA00022793"/>
    </source>
</evidence>
<keyword evidence="4" id="KW-0665">Pyrimidine biosynthesis</keyword>
<dbReference type="PANTHER" id="PTHR43375">
    <property type="entry name" value="OROTIDINE 5'-PHOSPHATE DECARBOXYLASE"/>
    <property type="match status" value="1"/>
</dbReference>
<evidence type="ECO:0000313" key="9">
    <source>
        <dbReference type="EMBL" id="KKS80653.1"/>
    </source>
</evidence>
<dbReference type="GO" id="GO:0044205">
    <property type="term" value="P:'de novo' UMP biosynthetic process"/>
    <property type="evidence" value="ECO:0007669"/>
    <property type="project" value="UniProtKB-UniPathway"/>
</dbReference>
<dbReference type="GO" id="GO:0006207">
    <property type="term" value="P:'de novo' pyrimidine nucleobase biosynthetic process"/>
    <property type="evidence" value="ECO:0007669"/>
    <property type="project" value="InterPro"/>
</dbReference>
<dbReference type="STRING" id="1618369.UV54_C0001G0003"/>
<comment type="catalytic activity">
    <reaction evidence="6">
        <text>orotidine 5'-phosphate + H(+) = UMP + CO2</text>
        <dbReference type="Rhea" id="RHEA:11596"/>
        <dbReference type="ChEBI" id="CHEBI:15378"/>
        <dbReference type="ChEBI" id="CHEBI:16526"/>
        <dbReference type="ChEBI" id="CHEBI:57538"/>
        <dbReference type="ChEBI" id="CHEBI:57865"/>
        <dbReference type="EC" id="4.1.1.23"/>
    </reaction>
</comment>
<dbReference type="Pfam" id="PF00215">
    <property type="entry name" value="OMPdecase"/>
    <property type="match status" value="1"/>
</dbReference>
<dbReference type="PATRIC" id="fig|1618369.3.peg.4"/>
<protein>
    <recommendedName>
        <fullName evidence="7">Orotidine-5'-phosphate decarboxylase</fullName>
        <ecNumber evidence="7">4.1.1.23</ecNumber>
    </recommendedName>
</protein>
<dbReference type="InterPro" id="IPR013785">
    <property type="entry name" value="Aldolase_TIM"/>
</dbReference>
<gene>
    <name evidence="9" type="ORF">UV54_C0001G0003</name>
</gene>
<dbReference type="SMART" id="SM00934">
    <property type="entry name" value="OMPdecase"/>
    <property type="match status" value="1"/>
</dbReference>
<evidence type="ECO:0000256" key="5">
    <source>
        <dbReference type="ARBA" id="ARBA00023239"/>
    </source>
</evidence>
<dbReference type="PANTHER" id="PTHR43375:SF1">
    <property type="entry name" value="OROTIDINE 5'-PHOSPHATE DECARBOXYLASE"/>
    <property type="match status" value="1"/>
</dbReference>
<comment type="similarity">
    <text evidence="2">Belongs to the OMP decarboxylase family. Type 2 subfamily.</text>
</comment>
<dbReference type="EMBL" id="LCEW01000001">
    <property type="protein sequence ID" value="KKS80653.1"/>
    <property type="molecule type" value="Genomic_DNA"/>
</dbReference>
<dbReference type="InterPro" id="IPR001754">
    <property type="entry name" value="OMPdeCOase_dom"/>
</dbReference>
<evidence type="ECO:0000256" key="4">
    <source>
        <dbReference type="ARBA" id="ARBA00022975"/>
    </source>
</evidence>
<evidence type="ECO:0000256" key="1">
    <source>
        <dbReference type="ARBA" id="ARBA00004861"/>
    </source>
</evidence>
<dbReference type="NCBIfam" id="TIGR02127">
    <property type="entry name" value="pyrF_sub2"/>
    <property type="match status" value="1"/>
</dbReference>
<dbReference type="EC" id="4.1.1.23" evidence="7"/>
<name>A0A0G1F1G2_9BACT</name>
<keyword evidence="5" id="KW-0456">Lyase</keyword>
<dbReference type="UniPathway" id="UPA00070">
    <property type="reaction ID" value="UER00120"/>
</dbReference>
<dbReference type="InterPro" id="IPR011995">
    <property type="entry name" value="OMPdecase_type-2"/>
</dbReference>
<dbReference type="Proteomes" id="UP000034213">
    <property type="component" value="Unassembled WGS sequence"/>
</dbReference>
<dbReference type="Gene3D" id="3.20.20.70">
    <property type="entry name" value="Aldolase class I"/>
    <property type="match status" value="1"/>
</dbReference>
<keyword evidence="3" id="KW-0210">Decarboxylase</keyword>
<evidence type="ECO:0000313" key="10">
    <source>
        <dbReference type="Proteomes" id="UP000034213"/>
    </source>
</evidence>
<dbReference type="AlphaFoldDB" id="A0A0G1F1G2"/>
<accession>A0A0G1F1G2</accession>
<reference evidence="9 10" key="1">
    <citation type="journal article" date="2015" name="Nature">
        <title>rRNA introns, odd ribosomes, and small enigmatic genomes across a large radiation of phyla.</title>
        <authorList>
            <person name="Brown C.T."/>
            <person name="Hug L.A."/>
            <person name="Thomas B.C."/>
            <person name="Sharon I."/>
            <person name="Castelle C.J."/>
            <person name="Singh A."/>
            <person name="Wilkins M.J."/>
            <person name="Williams K.H."/>
            <person name="Banfield J.F."/>
        </authorList>
    </citation>
    <scope>NUCLEOTIDE SEQUENCE [LARGE SCALE GENOMIC DNA]</scope>
</reference>
<evidence type="ECO:0000256" key="7">
    <source>
        <dbReference type="NCBIfam" id="TIGR02127"/>
    </source>
</evidence>
<evidence type="ECO:0000256" key="2">
    <source>
        <dbReference type="ARBA" id="ARBA00008847"/>
    </source>
</evidence>
<dbReference type="InterPro" id="IPR011060">
    <property type="entry name" value="RibuloseP-bd_barrel"/>
</dbReference>
<sequence length="246" mass="27655">MNFQEKLDAIVKKNNSLLCVGLDQGEFEFNQKIIDQTHDLVCAYKPNFAFYEVLGSKGWENLKKTVEYIQHYHPGVVTIADAKRADIGNTNNGYVTAIFDELKFDAVTVNPYFGQEALQPFLDRKDKGIIILCRTSNPGSGEFQNLLWEKVARNVVKDWNKNNNCLLVVGATYPEELKKVREIVGEMTLLVPGIGAQGGDVTKTVKAGLNLKKAGMIINSSRGIIFAENPRLEAQKLRDEINKYRQ</sequence>
<dbReference type="CDD" id="cd04725">
    <property type="entry name" value="OMP_decarboxylase_like"/>
    <property type="match status" value="1"/>
</dbReference>
<comment type="pathway">
    <text evidence="1">Pyrimidine metabolism; UMP biosynthesis via de novo pathway; UMP from orotate: step 2/2.</text>
</comment>
<dbReference type="GO" id="GO:0004590">
    <property type="term" value="F:orotidine-5'-phosphate decarboxylase activity"/>
    <property type="evidence" value="ECO:0007669"/>
    <property type="project" value="UniProtKB-UniRule"/>
</dbReference>
<evidence type="ECO:0000259" key="8">
    <source>
        <dbReference type="SMART" id="SM00934"/>
    </source>
</evidence>
<evidence type="ECO:0000256" key="6">
    <source>
        <dbReference type="ARBA" id="ARBA00049157"/>
    </source>
</evidence>
<organism evidence="9 10">
    <name type="scientific">Candidatus Beckwithbacteria bacterium GW2011_GWA2_43_10</name>
    <dbReference type="NCBI Taxonomy" id="1618369"/>
    <lineage>
        <taxon>Bacteria</taxon>
        <taxon>Candidatus Beckwithiibacteriota</taxon>
    </lineage>
</organism>
<dbReference type="SUPFAM" id="SSF51366">
    <property type="entry name" value="Ribulose-phoshate binding barrel"/>
    <property type="match status" value="1"/>
</dbReference>